<comment type="subcellular location">
    <subcellularLocation>
        <location evidence="5">Cytoplasm</location>
    </subcellularLocation>
</comment>
<dbReference type="GO" id="GO:0005737">
    <property type="term" value="C:cytoplasm"/>
    <property type="evidence" value="ECO:0007669"/>
    <property type="project" value="UniProtKB-SubCell"/>
</dbReference>
<dbReference type="PROSITE" id="PS51733">
    <property type="entry name" value="BPL_LPL_CATALYTIC"/>
    <property type="match status" value="1"/>
</dbReference>
<dbReference type="InterPro" id="IPR020605">
    <property type="entry name" value="Octanoyltransferase_CS"/>
</dbReference>
<dbReference type="EC" id="2.3.1.181" evidence="5"/>
<dbReference type="FunCoup" id="A0A4R2PFT7">
    <property type="interactions" value="348"/>
</dbReference>
<sequence length="276" mass="29757">MASGCHRKTPASAPGDARGDRSGSAADSNSSPVSSPVPGRASDGNSAGQHRAGPDTPHPNAAEWPAWEVAEGLVDYAQALERMERRVAEIRAGTAPELIWLVEHPPLYTAGTRAKPADLLTPDRFPVYQTGRGGEYTYHGPGQRVVYVMIDLTRRGRDVRRFVAGLEAWIIAALARFNVTAEVRDGRVGVWVPRPAMGREDKIAAIGVRVRRWVSYHGLAINVDPDLAHFSGIVPCGLSAFGVTSLADLGYPVTLTDMDVALHETLPTLLTYTEKS</sequence>
<dbReference type="EMBL" id="SLXO01000008">
    <property type="protein sequence ID" value="TCP33021.1"/>
    <property type="molecule type" value="Genomic_DNA"/>
</dbReference>
<evidence type="ECO:0000256" key="6">
    <source>
        <dbReference type="SAM" id="MobiDB-lite"/>
    </source>
</evidence>
<feature type="binding site" evidence="5">
    <location>
        <begin position="218"/>
        <end position="220"/>
    </location>
    <ligand>
        <name>substrate</name>
    </ligand>
</feature>
<feature type="active site" description="Acyl-thioester intermediate" evidence="5">
    <location>
        <position position="236"/>
    </location>
</feature>
<dbReference type="PANTHER" id="PTHR10993">
    <property type="entry name" value="OCTANOYLTRANSFERASE"/>
    <property type="match status" value="1"/>
</dbReference>
<evidence type="ECO:0000259" key="7">
    <source>
        <dbReference type="PROSITE" id="PS51733"/>
    </source>
</evidence>
<dbReference type="Pfam" id="PF21948">
    <property type="entry name" value="LplA-B_cat"/>
    <property type="match status" value="1"/>
</dbReference>
<dbReference type="GO" id="GO:0009249">
    <property type="term" value="P:protein lipoylation"/>
    <property type="evidence" value="ECO:0007669"/>
    <property type="project" value="InterPro"/>
</dbReference>
<dbReference type="InterPro" id="IPR004143">
    <property type="entry name" value="BPL_LPL_catalytic"/>
</dbReference>
<dbReference type="UniPathway" id="UPA00538">
    <property type="reaction ID" value="UER00592"/>
</dbReference>
<evidence type="ECO:0000256" key="2">
    <source>
        <dbReference type="ARBA" id="ARBA00022679"/>
    </source>
</evidence>
<dbReference type="SUPFAM" id="SSF55681">
    <property type="entry name" value="Class II aaRS and biotin synthetases"/>
    <property type="match status" value="1"/>
</dbReference>
<dbReference type="InterPro" id="IPR000544">
    <property type="entry name" value="Octanoyltransferase"/>
</dbReference>
<comment type="caution">
    <text evidence="8">The sequence shown here is derived from an EMBL/GenBank/DDBJ whole genome shotgun (WGS) entry which is preliminary data.</text>
</comment>
<evidence type="ECO:0000256" key="1">
    <source>
        <dbReference type="ARBA" id="ARBA00004821"/>
    </source>
</evidence>
<comment type="catalytic activity">
    <reaction evidence="5">
        <text>octanoyl-[ACP] + L-lysyl-[protein] = N(6)-octanoyl-L-lysyl-[protein] + holo-[ACP] + H(+)</text>
        <dbReference type="Rhea" id="RHEA:17665"/>
        <dbReference type="Rhea" id="RHEA-COMP:9636"/>
        <dbReference type="Rhea" id="RHEA-COMP:9685"/>
        <dbReference type="Rhea" id="RHEA-COMP:9752"/>
        <dbReference type="Rhea" id="RHEA-COMP:9928"/>
        <dbReference type="ChEBI" id="CHEBI:15378"/>
        <dbReference type="ChEBI" id="CHEBI:29969"/>
        <dbReference type="ChEBI" id="CHEBI:64479"/>
        <dbReference type="ChEBI" id="CHEBI:78463"/>
        <dbReference type="ChEBI" id="CHEBI:78809"/>
        <dbReference type="EC" id="2.3.1.181"/>
    </reaction>
</comment>
<feature type="compositionally biased region" description="Low complexity" evidence="6">
    <location>
        <begin position="22"/>
        <end position="42"/>
    </location>
</feature>
<dbReference type="NCBIfam" id="NF010921">
    <property type="entry name" value="PRK14341.1"/>
    <property type="match status" value="1"/>
</dbReference>
<proteinExistence type="inferred from homology"/>
<dbReference type="AlphaFoldDB" id="A0A4R2PFT7"/>
<dbReference type="InterPro" id="IPR045864">
    <property type="entry name" value="aa-tRNA-synth_II/BPL/LPL"/>
</dbReference>
<organism evidence="8 9">
    <name type="scientific">Rhodothalassium salexigens DSM 2132</name>
    <dbReference type="NCBI Taxonomy" id="1188247"/>
    <lineage>
        <taxon>Bacteria</taxon>
        <taxon>Pseudomonadati</taxon>
        <taxon>Pseudomonadota</taxon>
        <taxon>Alphaproteobacteria</taxon>
        <taxon>Rhodothalassiales</taxon>
        <taxon>Rhodothalassiaceae</taxon>
        <taxon>Rhodothalassium</taxon>
    </lineage>
</organism>
<keyword evidence="5" id="KW-0963">Cytoplasm</keyword>
<comment type="function">
    <text evidence="4 5">Catalyzes the transfer of endogenously produced octanoic acid from octanoyl-acyl-carrier-protein onto the lipoyl domains of lipoate-dependent enzymes. Lipoyl-ACP can also act as a substrate although octanoyl-ACP is likely to be the physiological substrate.</text>
</comment>
<feature type="domain" description="BPL/LPL catalytic" evidence="7">
    <location>
        <begin position="93"/>
        <end position="274"/>
    </location>
</feature>
<name>A0A4R2PFT7_RHOSA</name>
<comment type="pathway">
    <text evidence="1 5">Protein modification; protein lipoylation via endogenous pathway; protein N(6)-(lipoyl)lysine from octanoyl-[acyl-carrier-protein]: step 1/2.</text>
</comment>
<feature type="region of interest" description="Disordered" evidence="6">
    <location>
        <begin position="1"/>
        <end position="62"/>
    </location>
</feature>
<dbReference type="CDD" id="cd16444">
    <property type="entry name" value="LipB"/>
    <property type="match status" value="1"/>
</dbReference>
<comment type="miscellaneous">
    <text evidence="5">In the reaction, the free carboxyl group of octanoic acid is attached via an amide linkage to the epsilon-amino group of a specific lysine residue of lipoyl domains of lipoate-dependent enzymes.</text>
</comment>
<protein>
    <recommendedName>
        <fullName evidence="5">Octanoyltransferase</fullName>
        <ecNumber evidence="5">2.3.1.181</ecNumber>
    </recommendedName>
    <alternativeName>
        <fullName evidence="5">Lipoate-protein ligase B</fullName>
    </alternativeName>
    <alternativeName>
        <fullName evidence="5">Lipoyl/octanoyl transferase</fullName>
    </alternativeName>
    <alternativeName>
        <fullName evidence="5">Octanoyl-[acyl-carrier-protein]-protein N-octanoyltransferase</fullName>
    </alternativeName>
</protein>
<reference evidence="8 9" key="1">
    <citation type="submission" date="2019-03" db="EMBL/GenBank/DDBJ databases">
        <title>Genomic Encyclopedia of Type Strains, Phase IV (KMG-IV): sequencing the most valuable type-strain genomes for metagenomic binning, comparative biology and taxonomic classification.</title>
        <authorList>
            <person name="Goeker M."/>
        </authorList>
    </citation>
    <scope>NUCLEOTIDE SEQUENCE [LARGE SCALE GENOMIC DNA]</scope>
    <source>
        <strain evidence="8 9">DSM 2132</strain>
    </source>
</reference>
<dbReference type="NCBIfam" id="NF010925">
    <property type="entry name" value="PRK14345.1"/>
    <property type="match status" value="1"/>
</dbReference>
<evidence type="ECO:0000256" key="4">
    <source>
        <dbReference type="ARBA" id="ARBA00024732"/>
    </source>
</evidence>
<comment type="similarity">
    <text evidence="5">Belongs to the LipB family.</text>
</comment>
<evidence type="ECO:0000313" key="8">
    <source>
        <dbReference type="EMBL" id="TCP33021.1"/>
    </source>
</evidence>
<dbReference type="InParanoid" id="A0A4R2PFT7"/>
<keyword evidence="3 5" id="KW-0012">Acyltransferase</keyword>
<gene>
    <name evidence="5" type="primary">lipB</name>
    <name evidence="8" type="ORF">EV659_108120</name>
</gene>
<dbReference type="NCBIfam" id="TIGR00214">
    <property type="entry name" value="lipB"/>
    <property type="match status" value="1"/>
</dbReference>
<evidence type="ECO:0000256" key="5">
    <source>
        <dbReference type="HAMAP-Rule" id="MF_00013"/>
    </source>
</evidence>
<evidence type="ECO:0000256" key="3">
    <source>
        <dbReference type="ARBA" id="ARBA00023315"/>
    </source>
</evidence>
<dbReference type="PROSITE" id="PS01313">
    <property type="entry name" value="LIPB"/>
    <property type="match status" value="1"/>
</dbReference>
<feature type="binding site" evidence="5">
    <location>
        <begin position="132"/>
        <end position="139"/>
    </location>
    <ligand>
        <name>substrate</name>
    </ligand>
</feature>
<feature type="binding site" evidence="5">
    <location>
        <begin position="205"/>
        <end position="207"/>
    </location>
    <ligand>
        <name>substrate</name>
    </ligand>
</feature>
<dbReference type="PANTHER" id="PTHR10993:SF7">
    <property type="entry name" value="LIPOYLTRANSFERASE 2, MITOCHONDRIAL-RELATED"/>
    <property type="match status" value="1"/>
</dbReference>
<feature type="site" description="Lowers pKa of active site Cys" evidence="5">
    <location>
        <position position="202"/>
    </location>
</feature>
<dbReference type="Gene3D" id="3.30.930.10">
    <property type="entry name" value="Bira Bifunctional Protein, Domain 2"/>
    <property type="match status" value="1"/>
</dbReference>
<dbReference type="GO" id="GO:0033819">
    <property type="term" value="F:lipoyl(octanoyl) transferase activity"/>
    <property type="evidence" value="ECO:0007669"/>
    <property type="project" value="UniProtKB-EC"/>
</dbReference>
<dbReference type="Proteomes" id="UP000295399">
    <property type="component" value="Unassembled WGS sequence"/>
</dbReference>
<accession>A0A4R2PFT7</accession>
<evidence type="ECO:0000313" key="9">
    <source>
        <dbReference type="Proteomes" id="UP000295399"/>
    </source>
</evidence>
<keyword evidence="9" id="KW-1185">Reference proteome</keyword>
<dbReference type="HAMAP" id="MF_00013">
    <property type="entry name" value="LipB"/>
    <property type="match status" value="1"/>
</dbReference>
<keyword evidence="2 5" id="KW-0808">Transferase</keyword>